<reference evidence="1" key="1">
    <citation type="journal article" date="2014" name="Front. Microbiol.">
        <title>High frequency of phylogenetically diverse reductive dehalogenase-homologous genes in deep subseafloor sedimentary metagenomes.</title>
        <authorList>
            <person name="Kawai M."/>
            <person name="Futagami T."/>
            <person name="Toyoda A."/>
            <person name="Takaki Y."/>
            <person name="Nishi S."/>
            <person name="Hori S."/>
            <person name="Arai W."/>
            <person name="Tsubouchi T."/>
            <person name="Morono Y."/>
            <person name="Uchiyama I."/>
            <person name="Ito T."/>
            <person name="Fujiyama A."/>
            <person name="Inagaki F."/>
            <person name="Takami H."/>
        </authorList>
    </citation>
    <scope>NUCLEOTIDE SEQUENCE</scope>
    <source>
        <strain evidence="1">Expedition CK06-06</strain>
    </source>
</reference>
<organism evidence="1">
    <name type="scientific">marine sediment metagenome</name>
    <dbReference type="NCBI Taxonomy" id="412755"/>
    <lineage>
        <taxon>unclassified sequences</taxon>
        <taxon>metagenomes</taxon>
        <taxon>ecological metagenomes</taxon>
    </lineage>
</organism>
<accession>X1EWW9</accession>
<proteinExistence type="predicted"/>
<protein>
    <submittedName>
        <fullName evidence="1">Uncharacterized protein</fullName>
    </submittedName>
</protein>
<comment type="caution">
    <text evidence="1">The sequence shown here is derived from an EMBL/GenBank/DDBJ whole genome shotgun (WGS) entry which is preliminary data.</text>
</comment>
<name>X1EWW9_9ZZZZ</name>
<dbReference type="EMBL" id="BARU01003223">
    <property type="protein sequence ID" value="GAH21669.1"/>
    <property type="molecule type" value="Genomic_DNA"/>
</dbReference>
<dbReference type="AlphaFoldDB" id="X1EWW9"/>
<gene>
    <name evidence="1" type="ORF">S03H2_07105</name>
</gene>
<evidence type="ECO:0000313" key="1">
    <source>
        <dbReference type="EMBL" id="GAH21669.1"/>
    </source>
</evidence>
<sequence>MGKDTVIVLKDGTQLKLTPKALKFIDELKKFFAERDIPEEDIPSYLAELARRKQ</sequence>